<feature type="compositionally biased region" description="Pro residues" evidence="1">
    <location>
        <begin position="1"/>
        <end position="15"/>
    </location>
</feature>
<evidence type="ECO:0000256" key="1">
    <source>
        <dbReference type="SAM" id="MobiDB-lite"/>
    </source>
</evidence>
<accession>A0ABS4PN73</accession>
<name>A0ABS4PN73_9PSEU</name>
<evidence type="ECO:0000313" key="3">
    <source>
        <dbReference type="Proteomes" id="UP000741013"/>
    </source>
</evidence>
<dbReference type="RefSeq" id="WP_209663896.1">
    <property type="nucleotide sequence ID" value="NZ_JAGGMS010000001.1"/>
</dbReference>
<organism evidence="2 3">
    <name type="scientific">Amycolatopsis magusensis</name>
    <dbReference type="NCBI Taxonomy" id="882444"/>
    <lineage>
        <taxon>Bacteria</taxon>
        <taxon>Bacillati</taxon>
        <taxon>Actinomycetota</taxon>
        <taxon>Actinomycetes</taxon>
        <taxon>Pseudonocardiales</taxon>
        <taxon>Pseudonocardiaceae</taxon>
        <taxon>Amycolatopsis</taxon>
    </lineage>
</organism>
<dbReference type="Proteomes" id="UP000741013">
    <property type="component" value="Unassembled WGS sequence"/>
</dbReference>
<keyword evidence="3" id="KW-1185">Reference proteome</keyword>
<dbReference type="EMBL" id="JAGGMS010000001">
    <property type="protein sequence ID" value="MBP2180309.1"/>
    <property type="molecule type" value="Genomic_DNA"/>
</dbReference>
<gene>
    <name evidence="2" type="ORF">JOM49_001835</name>
</gene>
<feature type="region of interest" description="Disordered" evidence="1">
    <location>
        <begin position="123"/>
        <end position="144"/>
    </location>
</feature>
<proteinExistence type="predicted"/>
<reference evidence="2 3" key="1">
    <citation type="submission" date="2021-03" db="EMBL/GenBank/DDBJ databases">
        <title>Sequencing the genomes of 1000 actinobacteria strains.</title>
        <authorList>
            <person name="Klenk H.-P."/>
        </authorList>
    </citation>
    <scope>NUCLEOTIDE SEQUENCE [LARGE SCALE GENOMIC DNA]</scope>
    <source>
        <strain evidence="2 3">DSM 45510</strain>
    </source>
</reference>
<protein>
    <recommendedName>
        <fullName evidence="4">PE family protein</fullName>
    </recommendedName>
</protein>
<evidence type="ECO:0000313" key="2">
    <source>
        <dbReference type="EMBL" id="MBP2180309.1"/>
    </source>
</evidence>
<evidence type="ECO:0008006" key="4">
    <source>
        <dbReference type="Google" id="ProtNLM"/>
    </source>
</evidence>
<feature type="region of interest" description="Disordered" evidence="1">
    <location>
        <begin position="1"/>
        <end position="22"/>
    </location>
</feature>
<sequence>MTTPDNPPQYTPPTPVGSGDSWLSHITDWANAAGAAAGAPAGGYSFEPAELNNIAREWDDLAASYEFDRASADVLARTEGPGSEYASGDNAQLVRQSGTTLLQTLQDRIDYCRSQADKFRSAAGRYAEAEADAGTEVSNQGGSL</sequence>
<comment type="caution">
    <text evidence="2">The sequence shown here is derived from an EMBL/GenBank/DDBJ whole genome shotgun (WGS) entry which is preliminary data.</text>
</comment>